<dbReference type="GO" id="GO:0016740">
    <property type="term" value="F:transferase activity"/>
    <property type="evidence" value="ECO:0007669"/>
    <property type="project" value="UniProtKB-KW"/>
</dbReference>
<organism evidence="1 2">
    <name type="scientific">Methanobacterium subterraneum</name>
    <dbReference type="NCBI Taxonomy" id="59277"/>
    <lineage>
        <taxon>Archaea</taxon>
        <taxon>Methanobacteriati</taxon>
        <taxon>Methanobacteriota</taxon>
        <taxon>Methanomada group</taxon>
        <taxon>Methanobacteria</taxon>
        <taxon>Methanobacteriales</taxon>
        <taxon>Methanobacteriaceae</taxon>
        <taxon>Methanobacterium</taxon>
    </lineage>
</organism>
<name>A0A7J4TGG3_9EURY</name>
<feature type="non-terminal residue" evidence="1">
    <location>
        <position position="107"/>
    </location>
</feature>
<reference evidence="2" key="1">
    <citation type="journal article" date="2020" name="bioRxiv">
        <title>A rank-normalized archaeal taxonomy based on genome phylogeny resolves widespread incomplete and uneven classifications.</title>
        <authorList>
            <person name="Rinke C."/>
            <person name="Chuvochina M."/>
            <person name="Mussig A.J."/>
            <person name="Chaumeil P.-A."/>
            <person name="Waite D.W."/>
            <person name="Whitman W.B."/>
            <person name="Parks D.H."/>
            <person name="Hugenholtz P."/>
        </authorList>
    </citation>
    <scope>NUCLEOTIDE SEQUENCE [LARGE SCALE GENOMIC DNA]</scope>
</reference>
<comment type="caution">
    <text evidence="1">The sequence shown here is derived from an EMBL/GenBank/DDBJ whole genome shotgun (WGS) entry which is preliminary data.</text>
</comment>
<dbReference type="SUPFAM" id="SSF100950">
    <property type="entry name" value="NagB/RpiA/CoA transferase-like"/>
    <property type="match status" value="1"/>
</dbReference>
<sequence>MYRKEYRRKLTNPEEAVKLIRKGDMLVHGLTMAEPPALLRAVAERLREGDLEKIKMFSVLPLDSVCSTILAPDLVDCVEAYSGFVDSGTRGLVSTGLNYYVPNHLHQ</sequence>
<dbReference type="EMBL" id="DUHE01000044">
    <property type="protein sequence ID" value="HII83516.1"/>
    <property type="molecule type" value="Genomic_DNA"/>
</dbReference>
<keyword evidence="1" id="KW-0808">Transferase</keyword>
<dbReference type="Gene3D" id="3.40.1080.10">
    <property type="entry name" value="Glutaconate Coenzyme A-transferase"/>
    <property type="match status" value="1"/>
</dbReference>
<dbReference type="AlphaFoldDB" id="A0A7J4TGG3"/>
<protein>
    <submittedName>
        <fullName evidence="1">4-hydroxybutyrate--acetyl-CoA CoA transferase</fullName>
    </submittedName>
</protein>
<evidence type="ECO:0000313" key="1">
    <source>
        <dbReference type="EMBL" id="HII83516.1"/>
    </source>
</evidence>
<dbReference type="Proteomes" id="UP000586031">
    <property type="component" value="Unassembled WGS sequence"/>
</dbReference>
<proteinExistence type="predicted"/>
<evidence type="ECO:0000313" key="2">
    <source>
        <dbReference type="Proteomes" id="UP000586031"/>
    </source>
</evidence>
<dbReference type="InterPro" id="IPR037171">
    <property type="entry name" value="NagB/RpiA_transferase-like"/>
</dbReference>
<gene>
    <name evidence="1" type="ORF">HA271_01465</name>
</gene>
<accession>A0A7J4TGG3</accession>